<reference evidence="2" key="2">
    <citation type="submission" date="2022-10" db="EMBL/GenBank/DDBJ databases">
        <authorList>
            <consortium name="ENA_rothamsted_submissions"/>
            <consortium name="culmorum"/>
            <person name="King R."/>
        </authorList>
    </citation>
    <scope>NUCLEOTIDE SEQUENCE</scope>
</reference>
<feature type="region of interest" description="Disordered" evidence="1">
    <location>
        <begin position="1"/>
        <end position="74"/>
    </location>
</feature>
<feature type="compositionally biased region" description="Basic and acidic residues" evidence="1">
    <location>
        <begin position="35"/>
        <end position="53"/>
    </location>
</feature>
<feature type="compositionally biased region" description="Basic and acidic residues" evidence="1">
    <location>
        <begin position="62"/>
        <end position="74"/>
    </location>
</feature>
<reference evidence="2" key="1">
    <citation type="submission" date="2022-01" db="EMBL/GenBank/DDBJ databases">
        <authorList>
            <person name="King R."/>
        </authorList>
    </citation>
    <scope>NUCLEOTIDE SEQUENCE</scope>
</reference>
<organism evidence="2 3">
    <name type="scientific">Chironomus riparius</name>
    <dbReference type="NCBI Taxonomy" id="315576"/>
    <lineage>
        <taxon>Eukaryota</taxon>
        <taxon>Metazoa</taxon>
        <taxon>Ecdysozoa</taxon>
        <taxon>Arthropoda</taxon>
        <taxon>Hexapoda</taxon>
        <taxon>Insecta</taxon>
        <taxon>Pterygota</taxon>
        <taxon>Neoptera</taxon>
        <taxon>Endopterygota</taxon>
        <taxon>Diptera</taxon>
        <taxon>Nematocera</taxon>
        <taxon>Chironomoidea</taxon>
        <taxon>Chironomidae</taxon>
        <taxon>Chironominae</taxon>
        <taxon>Chironomus</taxon>
    </lineage>
</organism>
<gene>
    <name evidence="2" type="ORF">CHIRRI_LOCUS15082</name>
</gene>
<evidence type="ECO:0000256" key="1">
    <source>
        <dbReference type="SAM" id="MobiDB-lite"/>
    </source>
</evidence>
<protein>
    <submittedName>
        <fullName evidence="2">Uncharacterized protein</fullName>
    </submittedName>
</protein>
<dbReference type="AlphaFoldDB" id="A0A9N9SBB7"/>
<dbReference type="EMBL" id="OU895880">
    <property type="protein sequence ID" value="CAG9812277.1"/>
    <property type="molecule type" value="Genomic_DNA"/>
</dbReference>
<evidence type="ECO:0000313" key="3">
    <source>
        <dbReference type="Proteomes" id="UP001153620"/>
    </source>
</evidence>
<proteinExistence type="predicted"/>
<keyword evidence="3" id="KW-1185">Reference proteome</keyword>
<accession>A0A9N9SBB7</accession>
<evidence type="ECO:0000313" key="2">
    <source>
        <dbReference type="EMBL" id="CAG9812277.1"/>
    </source>
</evidence>
<sequence>MNFSEAKRRTGGKRGPNKKPTVDKKGTSAFSNDSDDSKNEISKDKTTVIDDKPAITLSHRPLPKDVELFRVEPK</sequence>
<name>A0A9N9SBB7_9DIPT</name>
<dbReference type="Proteomes" id="UP001153620">
    <property type="component" value="Chromosome 4"/>
</dbReference>